<sequence>MLVLAIDTSNQALTVALATEQQLLGEVTLNVKQTHSDGLMPALEYLLTATKRQPKDIERVVVAQGPGSYTGIRIAVTTAKTLAWTLNKQLVGISSLAVLASNLPASDQLIVPLFDARRQAVFTGAYQWQNGRLVSVLADRHVALAEWLPKLVATKQSLLFVGDTAAFSEQLGQVGTIATANFALPHAGQLAQLGTQATPVEDIHGFVPTYLRMTEAEANWLKQHPDNEGHEPYVEEI</sequence>
<dbReference type="PANTHER" id="PTHR11735">
    <property type="entry name" value="TRNA N6-ADENOSINE THREONYLCARBAMOYLTRANSFERASE"/>
    <property type="match status" value="1"/>
</dbReference>
<evidence type="ECO:0000313" key="3">
    <source>
        <dbReference type="Proteomes" id="UP000051181"/>
    </source>
</evidence>
<dbReference type="RefSeq" id="WP_010009844.1">
    <property type="nucleotide sequence ID" value="NZ_AZCN01000057.1"/>
</dbReference>
<evidence type="ECO:0000259" key="1">
    <source>
        <dbReference type="Pfam" id="PF00814"/>
    </source>
</evidence>
<name>A0A0R1EZZ4_9LACO</name>
<protein>
    <submittedName>
        <fullName evidence="2">O-sialoglycoprotein metallo-endopeptidase</fullName>
    </submittedName>
</protein>
<reference evidence="2 3" key="1">
    <citation type="journal article" date="2015" name="Genome Announc.">
        <title>Expanding the biotechnology potential of lactobacilli through comparative genomics of 213 strains and associated genera.</title>
        <authorList>
            <person name="Sun Z."/>
            <person name="Harris H.M."/>
            <person name="McCann A."/>
            <person name="Guo C."/>
            <person name="Argimon S."/>
            <person name="Zhang W."/>
            <person name="Yang X."/>
            <person name="Jeffery I.B."/>
            <person name="Cooney J.C."/>
            <person name="Kagawa T.F."/>
            <person name="Liu W."/>
            <person name="Song Y."/>
            <person name="Salvetti E."/>
            <person name="Wrobel A."/>
            <person name="Rasinkangas P."/>
            <person name="Parkhill J."/>
            <person name="Rea M.C."/>
            <person name="O'Sullivan O."/>
            <person name="Ritari J."/>
            <person name="Douillard F.P."/>
            <person name="Paul Ross R."/>
            <person name="Yang R."/>
            <person name="Briner A.E."/>
            <person name="Felis G.E."/>
            <person name="de Vos W.M."/>
            <person name="Barrangou R."/>
            <person name="Klaenhammer T.R."/>
            <person name="Caufield P.W."/>
            <person name="Cui Y."/>
            <person name="Zhang H."/>
            <person name="O'Toole P.W."/>
        </authorList>
    </citation>
    <scope>NUCLEOTIDE SEQUENCE [LARGE SCALE GENOMIC DNA]</scope>
    <source>
        <strain evidence="2 3">DSM 20001</strain>
    </source>
</reference>
<accession>A0A0R1EZZ4</accession>
<dbReference type="EMBL" id="AZCN01000057">
    <property type="protein sequence ID" value="KRK15087.1"/>
    <property type="molecule type" value="Genomic_DNA"/>
</dbReference>
<organism evidence="2 3">
    <name type="scientific">Loigolactobacillus coryniformis subsp. coryniformis KCTC 3167 = DSM 20001</name>
    <dbReference type="NCBI Taxonomy" id="913848"/>
    <lineage>
        <taxon>Bacteria</taxon>
        <taxon>Bacillati</taxon>
        <taxon>Bacillota</taxon>
        <taxon>Bacilli</taxon>
        <taxon>Lactobacillales</taxon>
        <taxon>Lactobacillaceae</taxon>
        <taxon>Loigolactobacillus</taxon>
    </lineage>
</organism>
<feature type="domain" description="Gcp-like" evidence="1">
    <location>
        <begin position="30"/>
        <end position="220"/>
    </location>
</feature>
<gene>
    <name evidence="2" type="ORF">FD22_GL001908</name>
</gene>
<dbReference type="eggNOG" id="COG1214">
    <property type="taxonomic scope" value="Bacteria"/>
</dbReference>
<dbReference type="Proteomes" id="UP000051181">
    <property type="component" value="Unassembled WGS sequence"/>
</dbReference>
<dbReference type="SUPFAM" id="SSF53067">
    <property type="entry name" value="Actin-like ATPase domain"/>
    <property type="match status" value="2"/>
</dbReference>
<dbReference type="GO" id="GO:0002949">
    <property type="term" value="P:tRNA threonylcarbamoyladenosine modification"/>
    <property type="evidence" value="ECO:0007669"/>
    <property type="project" value="InterPro"/>
</dbReference>
<dbReference type="AlphaFoldDB" id="A0A0R1EZZ4"/>
<dbReference type="Gene3D" id="3.30.420.40">
    <property type="match status" value="2"/>
</dbReference>
<dbReference type="CDD" id="cd24032">
    <property type="entry name" value="ASKHA_NBD_TsaB"/>
    <property type="match status" value="1"/>
</dbReference>
<dbReference type="PANTHER" id="PTHR11735:SF11">
    <property type="entry name" value="TRNA THREONYLCARBAMOYLADENOSINE BIOSYNTHESIS PROTEIN TSAB"/>
    <property type="match status" value="1"/>
</dbReference>
<dbReference type="GeneID" id="65916748"/>
<dbReference type="InterPro" id="IPR000905">
    <property type="entry name" value="Gcp-like_dom"/>
</dbReference>
<dbReference type="PATRIC" id="fig|913848.6.peg.1949"/>
<dbReference type="GO" id="GO:0005829">
    <property type="term" value="C:cytosol"/>
    <property type="evidence" value="ECO:0007669"/>
    <property type="project" value="TreeGrafter"/>
</dbReference>
<dbReference type="Pfam" id="PF00814">
    <property type="entry name" value="TsaD"/>
    <property type="match status" value="1"/>
</dbReference>
<dbReference type="InterPro" id="IPR043129">
    <property type="entry name" value="ATPase_NBD"/>
</dbReference>
<dbReference type="InterPro" id="IPR022496">
    <property type="entry name" value="T6A_TsaB"/>
</dbReference>
<evidence type="ECO:0000313" key="2">
    <source>
        <dbReference type="EMBL" id="KRK15087.1"/>
    </source>
</evidence>
<comment type="caution">
    <text evidence="2">The sequence shown here is derived from an EMBL/GenBank/DDBJ whole genome shotgun (WGS) entry which is preliminary data.</text>
</comment>
<dbReference type="NCBIfam" id="TIGR03725">
    <property type="entry name" value="T6A_YeaZ"/>
    <property type="match status" value="1"/>
</dbReference>
<proteinExistence type="predicted"/>